<dbReference type="STRING" id="28573.A0A0U1LKX6"/>
<reference evidence="1 2" key="1">
    <citation type="submission" date="2015-04" db="EMBL/GenBank/DDBJ databases">
        <authorList>
            <person name="Syromyatnikov M.Y."/>
            <person name="Popov V.N."/>
        </authorList>
    </citation>
    <scope>NUCLEOTIDE SEQUENCE [LARGE SCALE GENOMIC DNA]</scope>
    <source>
        <strain evidence="1">WF-38-12</strain>
    </source>
</reference>
<dbReference type="OrthoDB" id="416786at2759"/>
<dbReference type="SUPFAM" id="SSF52777">
    <property type="entry name" value="CoA-dependent acyltransferases"/>
    <property type="match status" value="1"/>
</dbReference>
<proteinExistence type="predicted"/>
<dbReference type="EMBL" id="CVMT01000001">
    <property type="protein sequence ID" value="CRG82761.1"/>
    <property type="molecule type" value="Genomic_DNA"/>
</dbReference>
<accession>A0A0U1LKX6</accession>
<dbReference type="AlphaFoldDB" id="A0A0U1LKX6"/>
<gene>
    <name evidence="1" type="ORF">PISL3812_00107</name>
</gene>
<sequence>MASSKLCIKDTGPSTESQDFINRVGSTPKQPHLDHWTGLLRGRNFSYRSQANNPIIPKWQGSKFGFEAGVKDIVQSASVTARIVFQSAYSLLLALLETRCLRLPDYWTQRDCKPTNVPLQETQAAFWDSTENGLVSLSEIYKALGENRHITAAKCLFCFEPFEPVLAQQDRMRLIVMKMSKNRIQFNYAIQLEGTKRTTKGEYVIKFGFDDQEFSVEQVQAALA</sequence>
<keyword evidence="2" id="KW-1185">Reference proteome</keyword>
<protein>
    <submittedName>
        <fullName evidence="1">Nonribosomal peptide synthetase 7</fullName>
    </submittedName>
</protein>
<evidence type="ECO:0000313" key="1">
    <source>
        <dbReference type="EMBL" id="CRG82761.1"/>
    </source>
</evidence>
<name>A0A0U1LKX6_TALIS</name>
<evidence type="ECO:0000313" key="2">
    <source>
        <dbReference type="Proteomes" id="UP000054383"/>
    </source>
</evidence>
<dbReference type="Proteomes" id="UP000054383">
    <property type="component" value="Unassembled WGS sequence"/>
</dbReference>
<organism evidence="1 2">
    <name type="scientific">Talaromyces islandicus</name>
    <name type="common">Penicillium islandicum</name>
    <dbReference type="NCBI Taxonomy" id="28573"/>
    <lineage>
        <taxon>Eukaryota</taxon>
        <taxon>Fungi</taxon>
        <taxon>Dikarya</taxon>
        <taxon>Ascomycota</taxon>
        <taxon>Pezizomycotina</taxon>
        <taxon>Eurotiomycetes</taxon>
        <taxon>Eurotiomycetidae</taxon>
        <taxon>Eurotiales</taxon>
        <taxon>Trichocomaceae</taxon>
        <taxon>Talaromyces</taxon>
        <taxon>Talaromyces sect. Islandici</taxon>
    </lineage>
</organism>